<evidence type="ECO:0000313" key="2">
    <source>
        <dbReference type="EMBL" id="PNF26443.1"/>
    </source>
</evidence>
<dbReference type="Proteomes" id="UP000235965">
    <property type="component" value="Unassembled WGS sequence"/>
</dbReference>
<feature type="compositionally biased region" description="Polar residues" evidence="1">
    <location>
        <begin position="7"/>
        <end position="37"/>
    </location>
</feature>
<comment type="caution">
    <text evidence="2">The sequence shown here is derived from an EMBL/GenBank/DDBJ whole genome shotgun (WGS) entry which is preliminary data.</text>
</comment>
<accession>A0A2J7QCZ3</accession>
<protein>
    <submittedName>
        <fullName evidence="2">Uncharacterized protein</fullName>
    </submittedName>
</protein>
<keyword evidence="3" id="KW-1185">Reference proteome</keyword>
<organism evidence="2 3">
    <name type="scientific">Cryptotermes secundus</name>
    <dbReference type="NCBI Taxonomy" id="105785"/>
    <lineage>
        <taxon>Eukaryota</taxon>
        <taxon>Metazoa</taxon>
        <taxon>Ecdysozoa</taxon>
        <taxon>Arthropoda</taxon>
        <taxon>Hexapoda</taxon>
        <taxon>Insecta</taxon>
        <taxon>Pterygota</taxon>
        <taxon>Neoptera</taxon>
        <taxon>Polyneoptera</taxon>
        <taxon>Dictyoptera</taxon>
        <taxon>Blattodea</taxon>
        <taxon>Blattoidea</taxon>
        <taxon>Termitoidae</taxon>
        <taxon>Kalotermitidae</taxon>
        <taxon>Cryptotermitinae</taxon>
        <taxon>Cryptotermes</taxon>
    </lineage>
</organism>
<evidence type="ECO:0000313" key="3">
    <source>
        <dbReference type="Proteomes" id="UP000235965"/>
    </source>
</evidence>
<evidence type="ECO:0000256" key="1">
    <source>
        <dbReference type="SAM" id="MobiDB-lite"/>
    </source>
</evidence>
<reference evidence="2 3" key="1">
    <citation type="submission" date="2017-12" db="EMBL/GenBank/DDBJ databases">
        <title>Hemimetabolous genomes reveal molecular basis of termite eusociality.</title>
        <authorList>
            <person name="Harrison M.C."/>
            <person name="Jongepier E."/>
            <person name="Robertson H.M."/>
            <person name="Arning N."/>
            <person name="Bitard-Feildel T."/>
            <person name="Chao H."/>
            <person name="Childers C.P."/>
            <person name="Dinh H."/>
            <person name="Doddapaneni H."/>
            <person name="Dugan S."/>
            <person name="Gowin J."/>
            <person name="Greiner C."/>
            <person name="Han Y."/>
            <person name="Hu H."/>
            <person name="Hughes D.S.T."/>
            <person name="Huylmans A.-K."/>
            <person name="Kemena C."/>
            <person name="Kremer L.P.M."/>
            <person name="Lee S.L."/>
            <person name="Lopez-Ezquerra A."/>
            <person name="Mallet L."/>
            <person name="Monroy-Kuhn J.M."/>
            <person name="Moser A."/>
            <person name="Murali S.C."/>
            <person name="Muzny D.M."/>
            <person name="Otani S."/>
            <person name="Piulachs M.-D."/>
            <person name="Poelchau M."/>
            <person name="Qu J."/>
            <person name="Schaub F."/>
            <person name="Wada-Katsumata A."/>
            <person name="Worley K.C."/>
            <person name="Xie Q."/>
            <person name="Ylla G."/>
            <person name="Poulsen M."/>
            <person name="Gibbs R.A."/>
            <person name="Schal C."/>
            <person name="Richards S."/>
            <person name="Belles X."/>
            <person name="Korb J."/>
            <person name="Bornberg-Bauer E."/>
        </authorList>
    </citation>
    <scope>NUCLEOTIDE SEQUENCE [LARGE SCALE GENOMIC DNA]</scope>
    <source>
        <tissue evidence="2">Whole body</tissue>
    </source>
</reference>
<gene>
    <name evidence="2" type="ORF">B7P43_G16455</name>
</gene>
<dbReference type="InParanoid" id="A0A2J7QCZ3"/>
<proteinExistence type="predicted"/>
<feature type="region of interest" description="Disordered" evidence="1">
    <location>
        <begin position="1"/>
        <end position="43"/>
    </location>
</feature>
<sequence length="62" mass="6905">MLASGKFSLTRSGTTANMETPTGSSVITNVDQQTVNSPERDETESTWYCSHYWHIVPAPDDR</sequence>
<dbReference type="EMBL" id="NEVH01015852">
    <property type="protein sequence ID" value="PNF26443.1"/>
    <property type="molecule type" value="Genomic_DNA"/>
</dbReference>
<name>A0A2J7QCZ3_9NEOP</name>
<dbReference type="AlphaFoldDB" id="A0A2J7QCZ3"/>